<organism evidence="3 4">
    <name type="scientific">Necator americanus</name>
    <name type="common">Human hookworm</name>
    <dbReference type="NCBI Taxonomy" id="51031"/>
    <lineage>
        <taxon>Eukaryota</taxon>
        <taxon>Metazoa</taxon>
        <taxon>Ecdysozoa</taxon>
        <taxon>Nematoda</taxon>
        <taxon>Chromadorea</taxon>
        <taxon>Rhabditida</taxon>
        <taxon>Rhabditina</taxon>
        <taxon>Rhabditomorpha</taxon>
        <taxon>Strongyloidea</taxon>
        <taxon>Ancylostomatidae</taxon>
        <taxon>Bunostominae</taxon>
        <taxon>Necator</taxon>
    </lineage>
</organism>
<dbReference type="InterPro" id="IPR051576">
    <property type="entry name" value="PX-Rho_GAP"/>
</dbReference>
<comment type="caution">
    <text evidence="3">The sequence shown here is derived from an EMBL/GenBank/DDBJ whole genome shotgun (WGS) entry which is preliminary data.</text>
</comment>
<dbReference type="PANTHER" id="PTHR15729:SF10">
    <property type="entry name" value="GTPASE-ACTIVATING PROTEIN CDGAPR"/>
    <property type="match status" value="1"/>
</dbReference>
<accession>A0ABR1EQQ0</accession>
<dbReference type="InterPro" id="IPR000198">
    <property type="entry name" value="RhoGAP_dom"/>
</dbReference>
<evidence type="ECO:0000259" key="2">
    <source>
        <dbReference type="PROSITE" id="PS50238"/>
    </source>
</evidence>
<evidence type="ECO:0000256" key="1">
    <source>
        <dbReference type="ARBA" id="ARBA00022468"/>
    </source>
</evidence>
<dbReference type="Pfam" id="PF00620">
    <property type="entry name" value="RhoGAP"/>
    <property type="match status" value="1"/>
</dbReference>
<dbReference type="Proteomes" id="UP001303046">
    <property type="component" value="Unassembled WGS sequence"/>
</dbReference>
<evidence type="ECO:0000313" key="3">
    <source>
        <dbReference type="EMBL" id="KAK6764969.1"/>
    </source>
</evidence>
<gene>
    <name evidence="3" type="primary">Necator_chrX.g25219</name>
    <name evidence="3" type="ORF">RB195_025053</name>
</gene>
<dbReference type="PANTHER" id="PTHR15729">
    <property type="entry name" value="CDC42 GTPASE-ACTIVATING PROTEIN"/>
    <property type="match status" value="1"/>
</dbReference>
<sequence>MLGERCILREWTSEFYSSETTPTPLPLHWTPYLGPRAKFDSGSEPDLLEFGQRDIHSVSSLLKQYFRQLPNPLFTFQSYSKILAEVCLP</sequence>
<proteinExistence type="predicted"/>
<dbReference type="EMBL" id="JAVFWL010000006">
    <property type="protein sequence ID" value="KAK6764969.1"/>
    <property type="molecule type" value="Genomic_DNA"/>
</dbReference>
<reference evidence="3 4" key="1">
    <citation type="submission" date="2023-08" db="EMBL/GenBank/DDBJ databases">
        <title>A Necator americanus chromosomal reference genome.</title>
        <authorList>
            <person name="Ilik V."/>
            <person name="Petrzelkova K.J."/>
            <person name="Pardy F."/>
            <person name="Fuh T."/>
            <person name="Niatou-Singa F.S."/>
            <person name="Gouil Q."/>
            <person name="Baker L."/>
            <person name="Ritchie M.E."/>
            <person name="Jex A.R."/>
            <person name="Gazzola D."/>
            <person name="Li H."/>
            <person name="Toshio Fujiwara R."/>
            <person name="Zhan B."/>
            <person name="Aroian R.V."/>
            <person name="Pafco B."/>
            <person name="Schwarz E.M."/>
        </authorList>
    </citation>
    <scope>NUCLEOTIDE SEQUENCE [LARGE SCALE GENOMIC DNA]</scope>
    <source>
        <strain evidence="3 4">Aroian</strain>
        <tissue evidence="3">Whole animal</tissue>
    </source>
</reference>
<dbReference type="Gene3D" id="1.10.555.10">
    <property type="entry name" value="Rho GTPase activation protein"/>
    <property type="match status" value="1"/>
</dbReference>
<protein>
    <recommendedName>
        <fullName evidence="2">Rho-GAP domain-containing protein</fullName>
    </recommendedName>
</protein>
<dbReference type="InterPro" id="IPR008936">
    <property type="entry name" value="Rho_GTPase_activation_prot"/>
</dbReference>
<name>A0ABR1EQQ0_NECAM</name>
<dbReference type="SUPFAM" id="SSF48350">
    <property type="entry name" value="GTPase activation domain, GAP"/>
    <property type="match status" value="1"/>
</dbReference>
<keyword evidence="4" id="KW-1185">Reference proteome</keyword>
<keyword evidence="1" id="KW-0343">GTPase activation</keyword>
<dbReference type="PROSITE" id="PS50238">
    <property type="entry name" value="RHOGAP"/>
    <property type="match status" value="1"/>
</dbReference>
<evidence type="ECO:0000313" key="4">
    <source>
        <dbReference type="Proteomes" id="UP001303046"/>
    </source>
</evidence>
<feature type="domain" description="Rho-GAP" evidence="2">
    <location>
        <begin position="1"/>
        <end position="89"/>
    </location>
</feature>